<comment type="similarity">
    <text evidence="1 2">Belongs to the glycosyl hydrolase 31 family.</text>
</comment>
<name>T0IVF0_9SPHN</name>
<dbReference type="PANTHER" id="PTHR43863:SF2">
    <property type="entry name" value="MALTASE-GLUCOAMYLASE"/>
    <property type="match status" value="1"/>
</dbReference>
<dbReference type="GO" id="GO:0005975">
    <property type="term" value="P:carbohydrate metabolic process"/>
    <property type="evidence" value="ECO:0007669"/>
    <property type="project" value="InterPro"/>
</dbReference>
<dbReference type="InterPro" id="IPR051816">
    <property type="entry name" value="Glycosyl_Hydrolase_31"/>
</dbReference>
<dbReference type="PANTHER" id="PTHR43863">
    <property type="entry name" value="HYDROLASE, PUTATIVE (AFU_ORTHOLOGUE AFUA_1G03140)-RELATED"/>
    <property type="match status" value="1"/>
</dbReference>
<proteinExistence type="inferred from homology"/>
<dbReference type="SMART" id="SM00758">
    <property type="entry name" value="PA14"/>
    <property type="match status" value="1"/>
</dbReference>
<organism evidence="5 6">
    <name type="scientific">Sphingobium ummariense RL-3</name>
    <dbReference type="NCBI Taxonomy" id="1346791"/>
    <lineage>
        <taxon>Bacteria</taxon>
        <taxon>Pseudomonadati</taxon>
        <taxon>Pseudomonadota</taxon>
        <taxon>Alphaproteobacteria</taxon>
        <taxon>Sphingomonadales</taxon>
        <taxon>Sphingomonadaceae</taxon>
        <taxon>Sphingobium</taxon>
    </lineage>
</organism>
<gene>
    <name evidence="5" type="ORF">M529_23495</name>
</gene>
<dbReference type="eggNOG" id="COG1501">
    <property type="taxonomic scope" value="Bacteria"/>
</dbReference>
<dbReference type="Pfam" id="PF01055">
    <property type="entry name" value="Glyco_hydro_31_2nd"/>
    <property type="match status" value="1"/>
</dbReference>
<feature type="signal peptide" evidence="3">
    <location>
        <begin position="1"/>
        <end position="25"/>
    </location>
</feature>
<keyword evidence="3" id="KW-0732">Signal</keyword>
<dbReference type="PATRIC" id="fig|1346791.3.peg.4539"/>
<dbReference type="PROSITE" id="PS51820">
    <property type="entry name" value="PA14"/>
    <property type="match status" value="1"/>
</dbReference>
<dbReference type="InterPro" id="IPR017853">
    <property type="entry name" value="GH"/>
</dbReference>
<dbReference type="GO" id="GO:0004553">
    <property type="term" value="F:hydrolase activity, hydrolyzing O-glycosyl compounds"/>
    <property type="evidence" value="ECO:0007669"/>
    <property type="project" value="InterPro"/>
</dbReference>
<dbReference type="InterPro" id="IPR037524">
    <property type="entry name" value="PA14/GLEYA"/>
</dbReference>
<keyword evidence="2" id="KW-0326">Glycosidase</keyword>
<evidence type="ECO:0000313" key="6">
    <source>
        <dbReference type="Proteomes" id="UP000015523"/>
    </source>
</evidence>
<evidence type="ECO:0000256" key="1">
    <source>
        <dbReference type="ARBA" id="ARBA00007806"/>
    </source>
</evidence>
<dbReference type="RefSeq" id="WP_021320142.1">
    <property type="nucleotide sequence ID" value="NZ_AUWY01000136.1"/>
</dbReference>
<dbReference type="Gene3D" id="3.20.20.80">
    <property type="entry name" value="Glycosidases"/>
    <property type="match status" value="1"/>
</dbReference>
<dbReference type="Pfam" id="PF07691">
    <property type="entry name" value="PA14"/>
    <property type="match status" value="1"/>
</dbReference>
<dbReference type="Pfam" id="PF17137">
    <property type="entry name" value="DUF5110"/>
    <property type="match status" value="1"/>
</dbReference>
<dbReference type="CDD" id="cd14752">
    <property type="entry name" value="GH31_N"/>
    <property type="match status" value="1"/>
</dbReference>
<dbReference type="STRING" id="1346791.M529_23495"/>
<dbReference type="Pfam" id="PF13802">
    <property type="entry name" value="Gal_mutarotas_2"/>
    <property type="match status" value="1"/>
</dbReference>
<accession>T0IVF0</accession>
<dbReference type="InterPro" id="IPR048395">
    <property type="entry name" value="Glyco_hydro_31_C"/>
</dbReference>
<dbReference type="CDD" id="cd06591">
    <property type="entry name" value="GH31_xylosidase_XylS"/>
    <property type="match status" value="1"/>
</dbReference>
<dbReference type="GO" id="GO:0030246">
    <property type="term" value="F:carbohydrate binding"/>
    <property type="evidence" value="ECO:0007669"/>
    <property type="project" value="InterPro"/>
</dbReference>
<dbReference type="Gene3D" id="2.60.40.1760">
    <property type="entry name" value="glycosyl hydrolase (family 31)"/>
    <property type="match status" value="1"/>
</dbReference>
<dbReference type="SUPFAM" id="SSF74650">
    <property type="entry name" value="Galactose mutarotase-like"/>
    <property type="match status" value="1"/>
</dbReference>
<feature type="domain" description="PA14" evidence="4">
    <location>
        <begin position="677"/>
        <end position="824"/>
    </location>
</feature>
<dbReference type="InterPro" id="IPR013780">
    <property type="entry name" value="Glyco_hydro_b"/>
</dbReference>
<evidence type="ECO:0000259" key="4">
    <source>
        <dbReference type="PROSITE" id="PS51820"/>
    </source>
</evidence>
<dbReference type="InterPro" id="IPR011013">
    <property type="entry name" value="Gal_mutarotase_sf_dom"/>
</dbReference>
<dbReference type="InterPro" id="IPR000322">
    <property type="entry name" value="Glyco_hydro_31_TIM"/>
</dbReference>
<keyword evidence="6" id="KW-1185">Reference proteome</keyword>
<dbReference type="Gene3D" id="3.90.182.10">
    <property type="entry name" value="Toxin - Anthrax Protective Antigen,domain 1"/>
    <property type="match status" value="1"/>
</dbReference>
<protein>
    <recommendedName>
        <fullName evidence="4">PA14 domain-containing protein</fullName>
    </recommendedName>
</protein>
<keyword evidence="2" id="KW-0378">Hydrolase</keyword>
<dbReference type="InterPro" id="IPR025887">
    <property type="entry name" value="Glyco_hydro_31_N_dom"/>
</dbReference>
<evidence type="ECO:0000256" key="2">
    <source>
        <dbReference type="RuleBase" id="RU361185"/>
    </source>
</evidence>
<dbReference type="SUPFAM" id="SSF51011">
    <property type="entry name" value="Glycosyl hydrolase domain"/>
    <property type="match status" value="2"/>
</dbReference>
<dbReference type="Gene3D" id="2.60.40.1180">
    <property type="entry name" value="Golgi alpha-mannosidase II"/>
    <property type="match status" value="2"/>
</dbReference>
<dbReference type="InterPro" id="IPR011658">
    <property type="entry name" value="PA14_dom"/>
</dbReference>
<dbReference type="Pfam" id="PF21365">
    <property type="entry name" value="Glyco_hydro_31_3rd"/>
    <property type="match status" value="2"/>
</dbReference>
<dbReference type="OrthoDB" id="176168at2"/>
<comment type="caution">
    <text evidence="5">The sequence shown here is derived from an EMBL/GenBank/DDBJ whole genome shotgun (WGS) entry which is preliminary data.</text>
</comment>
<dbReference type="InterPro" id="IPR033403">
    <property type="entry name" value="DUF5110"/>
</dbReference>
<evidence type="ECO:0000256" key="3">
    <source>
        <dbReference type="SAM" id="SignalP"/>
    </source>
</evidence>
<feature type="chain" id="PRO_5004565002" description="PA14 domain-containing protein" evidence="3">
    <location>
        <begin position="26"/>
        <end position="979"/>
    </location>
</feature>
<sequence>MRTGYRLWASAALLAFSIAPVSARALEAAQSAASTGLDARGHLQSVMPGAASGFAFARLAQGVQIRVGDITKNLIFYGPATLRVNATLGENYWTAPSLAVIAKPQSVAFTVSETADTLTIRSAKLRVEVSKANGALRFYDASGKLYTEENAAAPQTLKKMMISGAPTLEASNSFTLRPDEALYGLGFNGTDTSNRRGKDLLLVQTNVGIIIPVLMSSRRYGVLWDSYSQMRFKDDANGASMWAESAPGGVDYYFMAGETSDAVVGAYRALTGQAPMYPKQAFGLFMSKERYKTQAQLLDVARNFRKDGFPLDYIVQDWQYWGSDKDGSWSGMTWDPTRYPDPAGMAREVHDLHMKLMVSIWPSIGNDTALAKELDSHGLRFEPLHWISKHARVYDAYSPLGRQIYFKHIKSGLLDKGVDALWMDGTEIEVSSAMWNAQDNIRDTKALGRNALGDFTRYLNPYSLLTTQGTYDGQRATSEKRVFTLTRSGWAGAQRTAAASWSGDIYSSWKTLKQQVADGVNVTVTGNPYWTQDTGGFFVADFPGGEKNPAWRELYARWLQFSAFNPLMRIHGTNVEREPYLFRTMDPAVYASLLKSTRLRYRMLPYIYSLSAKVTSDGYTLMRPLMMDFPDDRATDTIDDSFMFGPSILVHPVTRAMYNILPPPAATIPAEFLRTPDGQPGLAGQYFEGENFETPKSRFVDLKVDHTWPDPPLAEIPAGLANLQHFSAKWEGTITAPEDGEYEIGLEGNDGFRLTLDGKTVVEDWAAGSARYKGATITLGKGQAVKVGIDYYQIDGNRVLRLAWRRPSERQAIAGPKPALDESMETYLPAGAGWYDFWTNERYEGGRRVTRQAPLDLIPLYVRAGSILPMGPNVQYATQDPAAAYEVRIYPGADARFTLYEDDNETYAYEKGACVTYDLVWNDTTKTLTVGARQGSFPGMTPRRDLKIVLMSSTGKGGVDVLPATKVISYTGKAAKVQF</sequence>
<reference evidence="5 6" key="1">
    <citation type="journal article" date="2013" name="Genome Announc.">
        <title>Draft Genome Sequence of Sphingobium ummariense Strain RL-3, a Hexachlorocyclohexane-Degrading Bacterium.</title>
        <authorList>
            <person name="Kohli P."/>
            <person name="Dua A."/>
            <person name="Sangwan N."/>
            <person name="Oldach P."/>
            <person name="Khurana J.P."/>
            <person name="Lal R."/>
        </authorList>
    </citation>
    <scope>NUCLEOTIDE SEQUENCE [LARGE SCALE GENOMIC DNA]</scope>
    <source>
        <strain evidence="5 6">RL-3</strain>
    </source>
</reference>
<dbReference type="Proteomes" id="UP000015523">
    <property type="component" value="Unassembled WGS sequence"/>
</dbReference>
<dbReference type="EMBL" id="AUWY01000136">
    <property type="protein sequence ID" value="EQB29746.1"/>
    <property type="molecule type" value="Genomic_DNA"/>
</dbReference>
<dbReference type="AlphaFoldDB" id="T0IVF0"/>
<dbReference type="SUPFAM" id="SSF51445">
    <property type="entry name" value="(Trans)glycosidases"/>
    <property type="match status" value="1"/>
</dbReference>
<evidence type="ECO:0000313" key="5">
    <source>
        <dbReference type="EMBL" id="EQB29746.1"/>
    </source>
</evidence>
<dbReference type="SUPFAM" id="SSF56988">
    <property type="entry name" value="Anthrax protective antigen"/>
    <property type="match status" value="1"/>
</dbReference>